<dbReference type="InterPro" id="IPR029045">
    <property type="entry name" value="ClpP/crotonase-like_dom_sf"/>
</dbReference>
<accession>A0A2W7IT97</accession>
<evidence type="ECO:0000256" key="4">
    <source>
        <dbReference type="SAM" id="MobiDB-lite"/>
    </source>
</evidence>
<name>A0A2W7IT97_9PROT</name>
<dbReference type="FunFam" id="3.90.226.10:FF:000009">
    <property type="entry name" value="Carnitinyl-CoA dehydratase"/>
    <property type="match status" value="1"/>
</dbReference>
<dbReference type="OrthoDB" id="7257009at2"/>
<dbReference type="RefSeq" id="WP_111396624.1">
    <property type="nucleotide sequence ID" value="NZ_QKYU01000002.1"/>
</dbReference>
<gene>
    <name evidence="5" type="ORF">C8P66_102167</name>
</gene>
<feature type="region of interest" description="Disordered" evidence="4">
    <location>
        <begin position="237"/>
        <end position="258"/>
    </location>
</feature>
<dbReference type="GO" id="GO:0006635">
    <property type="term" value="P:fatty acid beta-oxidation"/>
    <property type="evidence" value="ECO:0007669"/>
    <property type="project" value="TreeGrafter"/>
</dbReference>
<dbReference type="InterPro" id="IPR001753">
    <property type="entry name" value="Enoyl-CoA_hydra/iso"/>
</dbReference>
<comment type="similarity">
    <text evidence="1 3">Belongs to the enoyl-CoA hydratase/isomerase family.</text>
</comment>
<protein>
    <submittedName>
        <fullName evidence="5">Crotonobetainyl-CoA hydratase</fullName>
    </submittedName>
</protein>
<evidence type="ECO:0000256" key="2">
    <source>
        <dbReference type="ARBA" id="ARBA00023239"/>
    </source>
</evidence>
<comment type="caution">
    <text evidence="5">The sequence shown here is derived from an EMBL/GenBank/DDBJ whole genome shotgun (WGS) entry which is preliminary data.</text>
</comment>
<dbReference type="AlphaFoldDB" id="A0A2W7IT97"/>
<evidence type="ECO:0000313" key="6">
    <source>
        <dbReference type="Proteomes" id="UP000249688"/>
    </source>
</evidence>
<dbReference type="Pfam" id="PF00378">
    <property type="entry name" value="ECH_1"/>
    <property type="match status" value="1"/>
</dbReference>
<feature type="compositionally biased region" description="Basic and acidic residues" evidence="4">
    <location>
        <begin position="248"/>
        <end position="258"/>
    </location>
</feature>
<reference evidence="5 6" key="1">
    <citation type="submission" date="2018-06" db="EMBL/GenBank/DDBJ databases">
        <title>Genomic Encyclopedia of Archaeal and Bacterial Type Strains, Phase II (KMG-II): from individual species to whole genera.</title>
        <authorList>
            <person name="Goeker M."/>
        </authorList>
    </citation>
    <scope>NUCLEOTIDE SEQUENCE [LARGE SCALE GENOMIC DNA]</scope>
    <source>
        <strain evidence="5 6">DSM 24525</strain>
    </source>
</reference>
<dbReference type="PANTHER" id="PTHR11941:SF54">
    <property type="entry name" value="ENOYL-COA HYDRATASE, MITOCHONDRIAL"/>
    <property type="match status" value="1"/>
</dbReference>
<evidence type="ECO:0000313" key="5">
    <source>
        <dbReference type="EMBL" id="PZW50479.1"/>
    </source>
</evidence>
<evidence type="ECO:0000256" key="1">
    <source>
        <dbReference type="ARBA" id="ARBA00005254"/>
    </source>
</evidence>
<dbReference type="Proteomes" id="UP000249688">
    <property type="component" value="Unassembled WGS sequence"/>
</dbReference>
<organism evidence="5 6">
    <name type="scientific">Humitalea rosea</name>
    <dbReference type="NCBI Taxonomy" id="990373"/>
    <lineage>
        <taxon>Bacteria</taxon>
        <taxon>Pseudomonadati</taxon>
        <taxon>Pseudomonadota</taxon>
        <taxon>Alphaproteobacteria</taxon>
        <taxon>Acetobacterales</taxon>
        <taxon>Roseomonadaceae</taxon>
        <taxon>Humitalea</taxon>
    </lineage>
</organism>
<dbReference type="SUPFAM" id="SSF52096">
    <property type="entry name" value="ClpP/crotonase"/>
    <property type="match status" value="1"/>
</dbReference>
<proteinExistence type="inferred from homology"/>
<dbReference type="CDD" id="cd06558">
    <property type="entry name" value="crotonase-like"/>
    <property type="match status" value="1"/>
</dbReference>
<dbReference type="InterPro" id="IPR018376">
    <property type="entry name" value="Enoyl-CoA_hyd/isom_CS"/>
</dbReference>
<dbReference type="PANTHER" id="PTHR11941">
    <property type="entry name" value="ENOYL-COA HYDRATASE-RELATED"/>
    <property type="match status" value="1"/>
</dbReference>
<dbReference type="EMBL" id="QKYU01000002">
    <property type="protein sequence ID" value="PZW50479.1"/>
    <property type="molecule type" value="Genomic_DNA"/>
</dbReference>
<dbReference type="PROSITE" id="PS00166">
    <property type="entry name" value="ENOYL_COA_HYDRATASE"/>
    <property type="match status" value="1"/>
</dbReference>
<evidence type="ECO:0000256" key="3">
    <source>
        <dbReference type="RuleBase" id="RU003707"/>
    </source>
</evidence>
<keyword evidence="6" id="KW-1185">Reference proteome</keyword>
<dbReference type="Gene3D" id="3.90.226.10">
    <property type="entry name" value="2-enoyl-CoA Hydratase, Chain A, domain 1"/>
    <property type="match status" value="1"/>
</dbReference>
<sequence length="258" mass="27417">MIGVEVVEDDILVITMDRPPANAIDQAMSEGLDAAFSRFEADDALRVCIVTGGGERFFSAGWDLKEVAAGHGDEDGFGSGGYMGLTERWSLVKPVIAAVNGIAAGGGFELVLACDLVVASTEARFALPEVRHGLVAEGGGVIRAPRRLPPALAMDLLLTGRFASAEDLHRHGLINRLVPAPEVMAAALDLARMIRAAAPTAVAATMEIVQRTSHLSVRDAYATMRGGDMPAYARMRASPNRVEGPRAFTEKRPPRWTG</sequence>
<keyword evidence="2" id="KW-0456">Lyase</keyword>
<dbReference type="GO" id="GO:0016829">
    <property type="term" value="F:lyase activity"/>
    <property type="evidence" value="ECO:0007669"/>
    <property type="project" value="UniProtKB-KW"/>
</dbReference>